<dbReference type="Proteomes" id="UP001065265">
    <property type="component" value="Chromosome"/>
</dbReference>
<dbReference type="EMBL" id="CP092471">
    <property type="protein sequence ID" value="UVI38807.1"/>
    <property type="molecule type" value="Genomic_DNA"/>
</dbReference>
<sequence>MTDQVNSDLVDEIESLVSDYLAADKCAPHETIHSNDVDVEEILRHGAYPASDPRSEPAAALMRLADRLKADGGNARLNDVLDAYRAEYGSERAATLNARWQYLAEQ</sequence>
<gene>
    <name evidence="1" type="ORF">L1F33_11205</name>
</gene>
<reference evidence="1" key="1">
    <citation type="submission" date="2022-02" db="EMBL/GenBank/DDBJ databases">
        <title>Qipengyuania spongiae sp. nov., isolated from marine sponge.</title>
        <authorList>
            <person name="Li Z."/>
            <person name="Zhang M."/>
        </authorList>
    </citation>
    <scope>NUCLEOTIDE SEQUENCE</scope>
    <source>
        <strain evidence="1">PHS-Z21</strain>
    </source>
</reference>
<keyword evidence="2" id="KW-1185">Reference proteome</keyword>
<evidence type="ECO:0000313" key="2">
    <source>
        <dbReference type="Proteomes" id="UP001065265"/>
    </source>
</evidence>
<protein>
    <submittedName>
        <fullName evidence="1">Uncharacterized protein</fullName>
    </submittedName>
</protein>
<organism evidence="1 2">
    <name type="scientific">Qipengyuania spongiae</name>
    <dbReference type="NCBI Taxonomy" id="2909673"/>
    <lineage>
        <taxon>Bacteria</taxon>
        <taxon>Pseudomonadati</taxon>
        <taxon>Pseudomonadota</taxon>
        <taxon>Alphaproteobacteria</taxon>
        <taxon>Sphingomonadales</taxon>
        <taxon>Erythrobacteraceae</taxon>
        <taxon>Qipengyuania</taxon>
    </lineage>
</organism>
<evidence type="ECO:0000313" key="1">
    <source>
        <dbReference type="EMBL" id="UVI38807.1"/>
    </source>
</evidence>
<proteinExistence type="predicted"/>
<accession>A0ABY5SW74</accession>
<name>A0ABY5SW74_9SPHN</name>
<dbReference type="RefSeq" id="WP_265557985.1">
    <property type="nucleotide sequence ID" value="NZ_CP092471.1"/>
</dbReference>